<feature type="transmembrane region" description="Helical" evidence="1">
    <location>
        <begin position="60"/>
        <end position="80"/>
    </location>
</feature>
<organism evidence="2 3">
    <name type="scientific">Halobacillus dabanensis</name>
    <dbReference type="NCBI Taxonomy" id="240302"/>
    <lineage>
        <taxon>Bacteria</taxon>
        <taxon>Bacillati</taxon>
        <taxon>Bacillota</taxon>
        <taxon>Bacilli</taxon>
        <taxon>Bacillales</taxon>
        <taxon>Bacillaceae</taxon>
        <taxon>Halobacillus</taxon>
    </lineage>
</organism>
<keyword evidence="3" id="KW-1185">Reference proteome</keyword>
<evidence type="ECO:0000256" key="1">
    <source>
        <dbReference type="SAM" id="Phobius"/>
    </source>
</evidence>
<keyword evidence="1" id="KW-0812">Transmembrane</keyword>
<evidence type="ECO:0000313" key="2">
    <source>
        <dbReference type="EMBL" id="SFJ69145.1"/>
    </source>
</evidence>
<feature type="transmembrane region" description="Helical" evidence="1">
    <location>
        <begin position="34"/>
        <end position="54"/>
    </location>
</feature>
<sequence>MKIVLSVLMIVALISSIISLIYKRKKAGITGVKTALTSICFYLIVITNLVAYWLDAIGLYSWMITVFLLAIGAYFTKYMVAPQKEG</sequence>
<dbReference type="Proteomes" id="UP000183557">
    <property type="component" value="Unassembled WGS sequence"/>
</dbReference>
<name>A0A1I3TDY4_HALDA</name>
<keyword evidence="1" id="KW-0472">Membrane</keyword>
<reference evidence="3" key="1">
    <citation type="submission" date="2016-10" db="EMBL/GenBank/DDBJ databases">
        <authorList>
            <person name="Varghese N."/>
            <person name="Submissions S."/>
        </authorList>
    </citation>
    <scope>NUCLEOTIDE SEQUENCE [LARGE SCALE GENOMIC DNA]</scope>
    <source>
        <strain evidence="3">CGMCC 1.3704</strain>
    </source>
</reference>
<accession>A0A1I3TDY4</accession>
<dbReference type="EMBL" id="FOSB01000003">
    <property type="protein sequence ID" value="SFJ69145.1"/>
    <property type="molecule type" value="Genomic_DNA"/>
</dbReference>
<proteinExistence type="predicted"/>
<feature type="transmembrane region" description="Helical" evidence="1">
    <location>
        <begin position="6"/>
        <end position="22"/>
    </location>
</feature>
<dbReference type="OrthoDB" id="2427984at2"/>
<evidence type="ECO:0000313" key="3">
    <source>
        <dbReference type="Proteomes" id="UP000183557"/>
    </source>
</evidence>
<protein>
    <submittedName>
        <fullName evidence="2">Uncharacterized protein</fullName>
    </submittedName>
</protein>
<dbReference type="RefSeq" id="WP_075035933.1">
    <property type="nucleotide sequence ID" value="NZ_FOSB01000003.1"/>
</dbReference>
<keyword evidence="1" id="KW-1133">Transmembrane helix</keyword>
<dbReference type="AlphaFoldDB" id="A0A1I3TDY4"/>
<gene>
    <name evidence="2" type="ORF">SAMN04487936_103345</name>
</gene>